<evidence type="ECO:0000313" key="1">
    <source>
        <dbReference type="EMBL" id="MDV5168649.1"/>
    </source>
</evidence>
<keyword evidence="2" id="KW-1185">Reference proteome</keyword>
<gene>
    <name evidence="1" type="ORF">R2X38_06515</name>
</gene>
<dbReference type="SUPFAM" id="SSF56281">
    <property type="entry name" value="Metallo-hydrolase/oxidoreductase"/>
    <property type="match status" value="1"/>
</dbReference>
<dbReference type="PANTHER" id="PTHR33835">
    <property type="entry name" value="YALI0C07656P"/>
    <property type="match status" value="1"/>
</dbReference>
<organism evidence="1 2">
    <name type="scientific">Photobacterium rosenbergii</name>
    <dbReference type="NCBI Taxonomy" id="294936"/>
    <lineage>
        <taxon>Bacteria</taxon>
        <taxon>Pseudomonadati</taxon>
        <taxon>Pseudomonadota</taxon>
        <taxon>Gammaproteobacteria</taxon>
        <taxon>Vibrionales</taxon>
        <taxon>Vibrionaceae</taxon>
        <taxon>Photobacterium</taxon>
    </lineage>
</organism>
<proteinExistence type="predicted"/>
<dbReference type="InterPro" id="IPR036866">
    <property type="entry name" value="RibonucZ/Hydroxyglut_hydro"/>
</dbReference>
<name>A0ABU3ZEW4_9GAMM</name>
<dbReference type="PANTHER" id="PTHR33835:SF1">
    <property type="entry name" value="METALLO-BETA-LACTAMASE DOMAIN-CONTAINING PROTEIN"/>
    <property type="match status" value="1"/>
</dbReference>
<reference evidence="1 2" key="1">
    <citation type="submission" date="2023-10" db="EMBL/GenBank/DDBJ databases">
        <title>Marine bacteria isolated from horseshoe crab.</title>
        <authorList>
            <person name="Cheng T.H."/>
        </authorList>
    </citation>
    <scope>NUCLEOTIDE SEQUENCE [LARGE SCALE GENOMIC DNA]</scope>
    <source>
        <strain evidence="1 2">HSC6</strain>
    </source>
</reference>
<dbReference type="EMBL" id="JAWJZI010000002">
    <property type="protein sequence ID" value="MDV5168649.1"/>
    <property type="molecule type" value="Genomic_DNA"/>
</dbReference>
<dbReference type="InterPro" id="IPR025638">
    <property type="entry name" value="DUF4336"/>
</dbReference>
<sequence>MRKISDDIWILDGEAVPFLSLPFTTRMTVVRLPEDQLWVHSPIKLTSEIKSQLADLGEVKYLIAPNHLHHLFIADWQSCYPDAMTIGTREVIKKRADIIFSSSLNDDQKWPWADEIDQVMFTGSPLMEECVFFHIKSGTLIVTDLIENFPSSNFNHWQRLIAKGVGILAPNGKMPLDWRLSFTFGKSQAREHLNQIITWHPKVIVMSHGEIVESGAKQFIETSFRWLLFP</sequence>
<evidence type="ECO:0000313" key="2">
    <source>
        <dbReference type="Proteomes" id="UP001186452"/>
    </source>
</evidence>
<comment type="caution">
    <text evidence="1">The sequence shown here is derived from an EMBL/GenBank/DDBJ whole genome shotgun (WGS) entry which is preliminary data.</text>
</comment>
<accession>A0ABU3ZEW4</accession>
<protein>
    <submittedName>
        <fullName evidence="1">DUF4336 domain-containing protein</fullName>
    </submittedName>
</protein>
<dbReference type="RefSeq" id="WP_317521364.1">
    <property type="nucleotide sequence ID" value="NZ_JAWJZI010000002.1"/>
</dbReference>
<dbReference type="Pfam" id="PF14234">
    <property type="entry name" value="DUF4336"/>
    <property type="match status" value="1"/>
</dbReference>
<dbReference type="Proteomes" id="UP001186452">
    <property type="component" value="Unassembled WGS sequence"/>
</dbReference>